<dbReference type="PANTHER" id="PTHR44196">
    <property type="entry name" value="DEHYDROGENASE/REDUCTASE SDR FAMILY MEMBER 7B"/>
    <property type="match status" value="1"/>
</dbReference>
<accession>A0A7W4IVE5</accession>
<dbReference type="RefSeq" id="WP_182987275.1">
    <property type="nucleotide sequence ID" value="NZ_JABEQD010000013.1"/>
</dbReference>
<dbReference type="InterPro" id="IPR002347">
    <property type="entry name" value="SDR_fam"/>
</dbReference>
<dbReference type="InterPro" id="IPR036291">
    <property type="entry name" value="NAD(P)-bd_dom_sf"/>
</dbReference>
<dbReference type="PRINTS" id="PR00081">
    <property type="entry name" value="GDHRDH"/>
</dbReference>
<gene>
    <name evidence="3" type="ORF">HLH36_15710</name>
</gene>
<evidence type="ECO:0000313" key="3">
    <source>
        <dbReference type="EMBL" id="MBB2169774.1"/>
    </source>
</evidence>
<keyword evidence="2" id="KW-0560">Oxidoreductase</keyword>
<dbReference type="GO" id="GO:0016020">
    <property type="term" value="C:membrane"/>
    <property type="evidence" value="ECO:0007669"/>
    <property type="project" value="TreeGrafter"/>
</dbReference>
<reference evidence="3 4" key="1">
    <citation type="submission" date="2020-04" db="EMBL/GenBank/DDBJ databases">
        <title>Description of novel Gluconacetobacter.</title>
        <authorList>
            <person name="Sombolestani A."/>
        </authorList>
    </citation>
    <scope>NUCLEOTIDE SEQUENCE [LARGE SCALE GENOMIC DNA]</scope>
    <source>
        <strain evidence="3 4">LMG 27801</strain>
    </source>
</reference>
<organism evidence="3 4">
    <name type="scientific">Gluconacetobacter aggeris</name>
    <dbReference type="NCBI Taxonomy" id="1286186"/>
    <lineage>
        <taxon>Bacteria</taxon>
        <taxon>Pseudomonadati</taxon>
        <taxon>Pseudomonadota</taxon>
        <taxon>Alphaproteobacteria</taxon>
        <taxon>Acetobacterales</taxon>
        <taxon>Acetobacteraceae</taxon>
        <taxon>Gluconacetobacter</taxon>
    </lineage>
</organism>
<evidence type="ECO:0000256" key="2">
    <source>
        <dbReference type="ARBA" id="ARBA00023002"/>
    </source>
</evidence>
<evidence type="ECO:0000313" key="4">
    <source>
        <dbReference type="Proteomes" id="UP000559860"/>
    </source>
</evidence>
<dbReference type="SUPFAM" id="SSF51735">
    <property type="entry name" value="NAD(P)-binding Rossmann-fold domains"/>
    <property type="match status" value="1"/>
</dbReference>
<name>A0A7W4IVE5_9PROT</name>
<dbReference type="Proteomes" id="UP000559860">
    <property type="component" value="Unassembled WGS sequence"/>
</dbReference>
<dbReference type="InterPro" id="IPR020904">
    <property type="entry name" value="Sc_DH/Rdtase_CS"/>
</dbReference>
<dbReference type="Pfam" id="PF00106">
    <property type="entry name" value="adh_short"/>
    <property type="match status" value="1"/>
</dbReference>
<dbReference type="GO" id="GO:0016491">
    <property type="term" value="F:oxidoreductase activity"/>
    <property type="evidence" value="ECO:0007669"/>
    <property type="project" value="UniProtKB-KW"/>
</dbReference>
<comment type="similarity">
    <text evidence="1">Belongs to the short-chain dehydrogenases/reductases (SDR) family.</text>
</comment>
<proteinExistence type="inferred from homology"/>
<evidence type="ECO:0000256" key="1">
    <source>
        <dbReference type="ARBA" id="ARBA00006484"/>
    </source>
</evidence>
<dbReference type="PROSITE" id="PS00061">
    <property type="entry name" value="ADH_SHORT"/>
    <property type="match status" value="1"/>
</dbReference>
<comment type="caution">
    <text evidence="3">The sequence shown here is derived from an EMBL/GenBank/DDBJ whole genome shotgun (WGS) entry which is preliminary data.</text>
</comment>
<sequence length="272" mass="28041">MKRDMILITGASSGIGRAIALHLAAPGAVLHLGGRDAGRLEAVGRDCAARGARVLARRQDVRDAEGMAAWIGDAGPLDLVFACAGITASTSPRSTGAPRESEGQVRRMLDVNLGGVINTVLPALEVMGGQAPDGQGVRGRICAIASVAGLVSFPGTPSYCASKAAVDRFMVATGGNVAGDGIRLSSVCCGFVRTPMVAANDFPMPGLTEVDEAAAAILRGVAAGRRRIVFPWWLVAGSRLMDLLPPRWAEAYYNRQPAGQAGSMPETGGMSS</sequence>
<dbReference type="EMBL" id="JABEQD010000013">
    <property type="protein sequence ID" value="MBB2169774.1"/>
    <property type="molecule type" value="Genomic_DNA"/>
</dbReference>
<protein>
    <submittedName>
        <fullName evidence="3">SDR family NAD(P)-dependent oxidoreductase</fullName>
    </submittedName>
</protein>
<keyword evidence="4" id="KW-1185">Reference proteome</keyword>
<dbReference type="PANTHER" id="PTHR44196:SF1">
    <property type="entry name" value="DEHYDROGENASE_REDUCTASE SDR FAMILY MEMBER 7B"/>
    <property type="match status" value="1"/>
</dbReference>
<dbReference type="Gene3D" id="3.40.50.720">
    <property type="entry name" value="NAD(P)-binding Rossmann-like Domain"/>
    <property type="match status" value="1"/>
</dbReference>
<dbReference type="AlphaFoldDB" id="A0A7W4IVE5"/>